<keyword evidence="4" id="KW-0297">G-protein coupled receptor</keyword>
<feature type="domain" description="G-protein coupled receptors family 1 profile" evidence="9">
    <location>
        <begin position="12"/>
        <end position="101"/>
    </location>
</feature>
<dbReference type="SUPFAM" id="SSF81321">
    <property type="entry name" value="Family A G protein-coupled receptor-like"/>
    <property type="match status" value="1"/>
</dbReference>
<dbReference type="HOGENOM" id="CLU_009579_29_6_1"/>
<dbReference type="eggNOG" id="KOG3656">
    <property type="taxonomic scope" value="Eukaryota"/>
</dbReference>
<dbReference type="PhylomeDB" id="A7RXI8"/>
<evidence type="ECO:0000256" key="4">
    <source>
        <dbReference type="ARBA" id="ARBA00023040"/>
    </source>
</evidence>
<dbReference type="InterPro" id="IPR000276">
    <property type="entry name" value="GPCR_Rhodpsn"/>
</dbReference>
<name>A7RXI8_NEMVE</name>
<organism evidence="10 11">
    <name type="scientific">Nematostella vectensis</name>
    <name type="common">Starlet sea anemone</name>
    <dbReference type="NCBI Taxonomy" id="45351"/>
    <lineage>
        <taxon>Eukaryota</taxon>
        <taxon>Metazoa</taxon>
        <taxon>Cnidaria</taxon>
        <taxon>Anthozoa</taxon>
        <taxon>Hexacorallia</taxon>
        <taxon>Actiniaria</taxon>
        <taxon>Edwardsiidae</taxon>
        <taxon>Nematostella</taxon>
    </lineage>
</organism>
<keyword evidence="11" id="KW-1185">Reference proteome</keyword>
<evidence type="ECO:0000256" key="6">
    <source>
        <dbReference type="ARBA" id="ARBA00023170"/>
    </source>
</evidence>
<dbReference type="Proteomes" id="UP000001593">
    <property type="component" value="Unassembled WGS sequence"/>
</dbReference>
<keyword evidence="7" id="KW-0807">Transducer</keyword>
<keyword evidence="6" id="KW-0675">Receptor</keyword>
<feature type="non-terminal residue" evidence="10">
    <location>
        <position position="101"/>
    </location>
</feature>
<keyword evidence="3 8" id="KW-1133">Transmembrane helix</keyword>
<evidence type="ECO:0000256" key="1">
    <source>
        <dbReference type="ARBA" id="ARBA00004141"/>
    </source>
</evidence>
<evidence type="ECO:0000256" key="7">
    <source>
        <dbReference type="ARBA" id="ARBA00023224"/>
    </source>
</evidence>
<dbReference type="InterPro" id="IPR017452">
    <property type="entry name" value="GPCR_Rhodpsn_7TM"/>
</dbReference>
<keyword evidence="5 8" id="KW-0472">Membrane</keyword>
<dbReference type="OMA" id="MPMQIAR"/>
<feature type="transmembrane region" description="Helical" evidence="8">
    <location>
        <begin position="33"/>
        <end position="53"/>
    </location>
</feature>
<evidence type="ECO:0000256" key="8">
    <source>
        <dbReference type="SAM" id="Phobius"/>
    </source>
</evidence>
<feature type="transmembrane region" description="Helical" evidence="8">
    <location>
        <begin position="78"/>
        <end position="99"/>
    </location>
</feature>
<gene>
    <name evidence="10" type="ORF">NEMVEDRAFT_v1g66315</name>
</gene>
<feature type="transmembrane region" description="Helical" evidence="8">
    <location>
        <begin position="6"/>
        <end position="21"/>
    </location>
</feature>
<dbReference type="Pfam" id="PF00001">
    <property type="entry name" value="7tm_1"/>
    <property type="match status" value="1"/>
</dbReference>
<comment type="subcellular location">
    <subcellularLocation>
        <location evidence="1">Membrane</location>
        <topology evidence="1">Multi-pass membrane protein</topology>
    </subcellularLocation>
</comment>
<keyword evidence="2 8" id="KW-0812">Transmembrane</keyword>
<dbReference type="GO" id="GO:0016020">
    <property type="term" value="C:membrane"/>
    <property type="evidence" value="ECO:0007669"/>
    <property type="project" value="UniProtKB-SubCell"/>
</dbReference>
<dbReference type="PANTHER" id="PTHR45695:SF9">
    <property type="entry name" value="LEUCOKININ RECEPTOR"/>
    <property type="match status" value="1"/>
</dbReference>
<accession>A7RXI8</accession>
<dbReference type="AlphaFoldDB" id="A7RXI8"/>
<sequence length="101" mass="10942">AFSLVLIVSLIGNILVILVVYKNKNMRKTINYFIVNMAASDIIIPVLVMPMQIARTANSETQGAWLVEGTAGLALCKIVYFLADISGPVSILSLVCMAVDR</sequence>
<evidence type="ECO:0000256" key="2">
    <source>
        <dbReference type="ARBA" id="ARBA00022692"/>
    </source>
</evidence>
<evidence type="ECO:0000256" key="5">
    <source>
        <dbReference type="ARBA" id="ARBA00023136"/>
    </source>
</evidence>
<dbReference type="PANTHER" id="PTHR45695">
    <property type="entry name" value="LEUCOKININ RECEPTOR-RELATED"/>
    <property type="match status" value="1"/>
</dbReference>
<dbReference type="PRINTS" id="PR00237">
    <property type="entry name" value="GPCRRHODOPSN"/>
</dbReference>
<evidence type="ECO:0000313" key="11">
    <source>
        <dbReference type="Proteomes" id="UP000001593"/>
    </source>
</evidence>
<reference evidence="10 11" key="1">
    <citation type="journal article" date="2007" name="Science">
        <title>Sea anemone genome reveals ancestral eumetazoan gene repertoire and genomic organization.</title>
        <authorList>
            <person name="Putnam N.H."/>
            <person name="Srivastava M."/>
            <person name="Hellsten U."/>
            <person name="Dirks B."/>
            <person name="Chapman J."/>
            <person name="Salamov A."/>
            <person name="Terry A."/>
            <person name="Shapiro H."/>
            <person name="Lindquist E."/>
            <person name="Kapitonov V.V."/>
            <person name="Jurka J."/>
            <person name="Genikhovich G."/>
            <person name="Grigoriev I.V."/>
            <person name="Lucas S.M."/>
            <person name="Steele R.E."/>
            <person name="Finnerty J.R."/>
            <person name="Technau U."/>
            <person name="Martindale M.Q."/>
            <person name="Rokhsar D.S."/>
        </authorList>
    </citation>
    <scope>NUCLEOTIDE SEQUENCE [LARGE SCALE GENOMIC DNA]</scope>
    <source>
        <strain evidence="11">CH2 X CH6</strain>
    </source>
</reference>
<dbReference type="STRING" id="45351.A7RXI8"/>
<evidence type="ECO:0000256" key="3">
    <source>
        <dbReference type="ARBA" id="ARBA00022989"/>
    </source>
</evidence>
<feature type="non-terminal residue" evidence="10">
    <location>
        <position position="1"/>
    </location>
</feature>
<dbReference type="PROSITE" id="PS50262">
    <property type="entry name" value="G_PROTEIN_RECEP_F1_2"/>
    <property type="match status" value="1"/>
</dbReference>
<dbReference type="Gene3D" id="1.20.1070.10">
    <property type="entry name" value="Rhodopsin 7-helix transmembrane proteins"/>
    <property type="match status" value="1"/>
</dbReference>
<evidence type="ECO:0000259" key="9">
    <source>
        <dbReference type="PROSITE" id="PS50262"/>
    </source>
</evidence>
<dbReference type="InParanoid" id="A7RXI8"/>
<dbReference type="CDD" id="cd00637">
    <property type="entry name" value="7tm_classA_rhodopsin-like"/>
    <property type="match status" value="1"/>
</dbReference>
<evidence type="ECO:0000313" key="10">
    <source>
        <dbReference type="EMBL" id="EDO43782.1"/>
    </source>
</evidence>
<dbReference type="GO" id="GO:0004930">
    <property type="term" value="F:G protein-coupled receptor activity"/>
    <property type="evidence" value="ECO:0007669"/>
    <property type="project" value="UniProtKB-KW"/>
</dbReference>
<protein>
    <recommendedName>
        <fullName evidence="9">G-protein coupled receptors family 1 profile domain-containing protein</fullName>
    </recommendedName>
</protein>
<dbReference type="EMBL" id="DS469550">
    <property type="protein sequence ID" value="EDO43782.1"/>
    <property type="molecule type" value="Genomic_DNA"/>
</dbReference>
<proteinExistence type="predicted"/>